<dbReference type="eggNOG" id="KOG1887">
    <property type="taxonomic scope" value="Eukaryota"/>
</dbReference>
<dbReference type="EMBL" id="FN596252">
    <property type="protein sequence ID" value="CCB58593.1"/>
    <property type="molecule type" value="Genomic_DNA"/>
</dbReference>
<feature type="domain" description="USP" evidence="4">
    <location>
        <begin position="809"/>
        <end position="1090"/>
    </location>
</feature>
<accession>F6HV75</accession>
<organism evidence="5 6">
    <name type="scientific">Vitis vinifera</name>
    <name type="common">Grape</name>
    <dbReference type="NCBI Taxonomy" id="29760"/>
    <lineage>
        <taxon>Eukaryota</taxon>
        <taxon>Viridiplantae</taxon>
        <taxon>Streptophyta</taxon>
        <taxon>Embryophyta</taxon>
        <taxon>Tracheophyta</taxon>
        <taxon>Spermatophyta</taxon>
        <taxon>Magnoliopsida</taxon>
        <taxon>eudicotyledons</taxon>
        <taxon>Gunneridae</taxon>
        <taxon>Pentapetalae</taxon>
        <taxon>rosids</taxon>
        <taxon>Vitales</taxon>
        <taxon>Vitaceae</taxon>
        <taxon>Viteae</taxon>
        <taxon>Vitis</taxon>
    </lineage>
</organism>
<evidence type="ECO:0000256" key="1">
    <source>
        <dbReference type="ARBA" id="ARBA00022786"/>
    </source>
</evidence>
<protein>
    <recommendedName>
        <fullName evidence="4">USP domain-containing protein</fullName>
    </recommendedName>
</protein>
<keyword evidence="6" id="KW-1185">Reference proteome</keyword>
<dbReference type="Pfam" id="PF00443">
    <property type="entry name" value="UCH"/>
    <property type="match status" value="1"/>
</dbReference>
<feature type="compositionally biased region" description="Polar residues" evidence="3">
    <location>
        <begin position="743"/>
        <end position="757"/>
    </location>
</feature>
<feature type="region of interest" description="Disordered" evidence="3">
    <location>
        <begin position="434"/>
        <end position="453"/>
    </location>
</feature>
<evidence type="ECO:0000256" key="3">
    <source>
        <dbReference type="SAM" id="MobiDB-lite"/>
    </source>
</evidence>
<dbReference type="PANTHER" id="PTHR22975:SF9">
    <property type="entry name" value="ECHINUS SPLICE FORM 3"/>
    <property type="match status" value="1"/>
</dbReference>
<feature type="compositionally biased region" description="Basic residues" evidence="3">
    <location>
        <begin position="699"/>
        <end position="708"/>
    </location>
</feature>
<dbReference type="Pfam" id="PF04780">
    <property type="entry name" value="DUF629"/>
    <property type="match status" value="1"/>
</dbReference>
<evidence type="ECO:0000256" key="2">
    <source>
        <dbReference type="ARBA" id="ARBA00022801"/>
    </source>
</evidence>
<sequence length="1090" mass="123138">MGWKKRGGGLRSKNLPTPSPAADKAVEEEKTEAHITSEIARAEKTSERGNHRRALMIMKELSSRNPSSAQVHFSHAGLICTQAKSMKDPTAKKRYLKNALEPVQRAMSLDPDELKYFCFYPSLIFDLASHADAYREVMQVVGRTRQRLQERGLVRGILDKHMEALFLCSRYIVWQLEQKNVNFDDEQFKHKYMANAMRKMKQIKAKSEAVRVTQKTLQSMDFQEDFQEEEEMTLGARILERRKTLTNIKKLTALGDKITQVQGYWNSLSADTQRGFLKVRICDLKEHFIRFANNDLAVAVLSEAIGFLQENDSWKFMECCVCAEKFTDLLLYAEHFAEHMGGLSERLSLFQPQEIDSDWVDIIEKGGWKPEDARAVLQISEDELKRKSSSHVECTVMDMDVHLQNCIKDPRESYSVEEMKKQFDEMLMEAEIGNQNDEKSGNHEPEGSEWPLPDYPRRAKTLAKIQGMLQMLLKGRYLSRTHVLQVIRYTLEELQIFASELQLRNLGLDNTLLGICLLEFPQLEKVLRFLHSIAYICGITKFPEEGGAPAGAQKSEIKETIGVSIDSSYLLLDERLVTGELDVSTSNNSNSNEGSGSTFSLEDHDDDTLPGGGIFVPWLFVGRSIEEKLESWACLLDDRKHKKIEVHVLFQAHLEDLTDKDATEKALAAEEALLADLALDAEKSVDRGDGKEKQTEKKSKNKKKNKYYRKSEDLKQNKLGERIEQHSSDETAIGTISPGGLQKQESSSAAEQKTTSTDEVPLILPLLYEKLGEGKFVSSKGSDDGSNEANYETYHNFAESSEGVPQGGAGLENYANDCSLNAIIQSLWHLRWFRRELMKSAAHLHMIDEACVYCSLNSIFSLLNSASISSHKKAISPGPLRDALSNLDPQSNLYKKGEMNDASEILHKILEGLHLSFSTKKEESNGWESWDHLDCPSDICITHSLFGIKIRERVACYHCGCESRQHGYNSLFHLINASELRKKKITHMDSSFDNLLKLVKMDDQVTCNPEEGGCGKLNSIDQILSDPPHLFVVLLGWQSVSENSEDVSTTLAALTTEIDIAVIYGDLDEGRKYHLISMVNLNNCFNSELP</sequence>
<dbReference type="InterPro" id="IPR052398">
    <property type="entry name" value="Ubiquitin_hydrolase_53/54"/>
</dbReference>
<dbReference type="HOGENOM" id="CLU_001131_1_0_1"/>
<dbReference type="InterPro" id="IPR001394">
    <property type="entry name" value="Peptidase_C19_UCH"/>
</dbReference>
<feature type="compositionally biased region" description="Basic and acidic residues" evidence="3">
    <location>
        <begin position="436"/>
        <end position="446"/>
    </location>
</feature>
<feature type="compositionally biased region" description="Basic and acidic residues" evidence="3">
    <location>
        <begin position="709"/>
        <end position="729"/>
    </location>
</feature>
<dbReference type="PaxDb" id="29760-VIT_14s0066g02490.t01"/>
<dbReference type="InterPro" id="IPR006866">
    <property type="entry name" value="DUF627_N"/>
</dbReference>
<feature type="compositionally biased region" description="Basic and acidic residues" evidence="3">
    <location>
        <begin position="684"/>
        <end position="698"/>
    </location>
</feature>
<evidence type="ECO:0000313" key="6">
    <source>
        <dbReference type="Proteomes" id="UP000009183"/>
    </source>
</evidence>
<reference evidence="6" key="1">
    <citation type="journal article" date="2007" name="Nature">
        <title>The grapevine genome sequence suggests ancestral hexaploidization in major angiosperm phyla.</title>
        <authorList>
            <consortium name="The French-Italian Public Consortium for Grapevine Genome Characterization."/>
            <person name="Jaillon O."/>
            <person name="Aury J.-M."/>
            <person name="Noel B."/>
            <person name="Policriti A."/>
            <person name="Clepet C."/>
            <person name="Casagrande A."/>
            <person name="Choisne N."/>
            <person name="Aubourg S."/>
            <person name="Vitulo N."/>
            <person name="Jubin C."/>
            <person name="Vezzi A."/>
            <person name="Legeai F."/>
            <person name="Hugueney P."/>
            <person name="Dasilva C."/>
            <person name="Horner D."/>
            <person name="Mica E."/>
            <person name="Jublot D."/>
            <person name="Poulain J."/>
            <person name="Bruyere C."/>
            <person name="Billault A."/>
            <person name="Segurens B."/>
            <person name="Gouyvenoux M."/>
            <person name="Ugarte E."/>
            <person name="Cattonaro F."/>
            <person name="Anthouard V."/>
            <person name="Vico V."/>
            <person name="Del Fabbro C."/>
            <person name="Alaux M."/>
            <person name="Di Gaspero G."/>
            <person name="Dumas V."/>
            <person name="Felice N."/>
            <person name="Paillard S."/>
            <person name="Juman I."/>
            <person name="Moroldo M."/>
            <person name="Scalabrin S."/>
            <person name="Canaguier A."/>
            <person name="Le Clainche I."/>
            <person name="Malacrida G."/>
            <person name="Durand E."/>
            <person name="Pesole G."/>
            <person name="Laucou V."/>
            <person name="Chatelet P."/>
            <person name="Merdinoglu D."/>
            <person name="Delledonne M."/>
            <person name="Pezzotti M."/>
            <person name="Lecharny A."/>
            <person name="Scarpelli C."/>
            <person name="Artiguenave F."/>
            <person name="Pe M.E."/>
            <person name="Valle G."/>
            <person name="Morgante M."/>
            <person name="Caboche M."/>
            <person name="Adam-Blondon A.-F."/>
            <person name="Weissenbach J."/>
            <person name="Quetier F."/>
            <person name="Wincker P."/>
        </authorList>
    </citation>
    <scope>NUCLEOTIDE SEQUENCE [LARGE SCALE GENOMIC DNA]</scope>
    <source>
        <strain evidence="6">cv. Pinot noir / PN40024</strain>
    </source>
</reference>
<feature type="region of interest" description="Disordered" evidence="3">
    <location>
        <begin position="1"/>
        <end position="30"/>
    </location>
</feature>
<feature type="region of interest" description="Disordered" evidence="3">
    <location>
        <begin position="684"/>
        <end position="757"/>
    </location>
</feature>
<proteinExistence type="predicted"/>
<name>F6HV75_VITVI</name>
<dbReference type="GO" id="GO:0004843">
    <property type="term" value="F:cysteine-type deubiquitinase activity"/>
    <property type="evidence" value="ECO:0007669"/>
    <property type="project" value="InterPro"/>
</dbReference>
<dbReference type="InterPro" id="IPR028889">
    <property type="entry name" value="USP"/>
</dbReference>
<gene>
    <name evidence="5" type="ordered locus">VIT_14s0066g02490</name>
</gene>
<keyword evidence="2" id="KW-0378">Hydrolase</keyword>
<dbReference type="InterPro" id="IPR013087">
    <property type="entry name" value="Znf_C2H2_type"/>
</dbReference>
<dbReference type="InParanoid" id="F6HV75"/>
<feature type="region of interest" description="Disordered" evidence="3">
    <location>
        <begin position="583"/>
        <end position="603"/>
    </location>
</feature>
<keyword evidence="1" id="KW-0833">Ubl conjugation pathway</keyword>
<dbReference type="GO" id="GO:0016579">
    <property type="term" value="P:protein deubiquitination"/>
    <property type="evidence" value="ECO:0007669"/>
    <property type="project" value="InterPro"/>
</dbReference>
<dbReference type="SUPFAM" id="SSF54001">
    <property type="entry name" value="Cysteine proteinases"/>
    <property type="match status" value="1"/>
</dbReference>
<dbReference type="AlphaFoldDB" id="F6HV75"/>
<dbReference type="SMR" id="F6HV75"/>
<dbReference type="Pfam" id="PF04781">
    <property type="entry name" value="DUF627"/>
    <property type="match status" value="1"/>
</dbReference>
<dbReference type="InterPro" id="IPR038765">
    <property type="entry name" value="Papain-like_cys_pep_sf"/>
</dbReference>
<dbReference type="PROSITE" id="PS00028">
    <property type="entry name" value="ZINC_FINGER_C2H2_1"/>
    <property type="match status" value="1"/>
</dbReference>
<dbReference type="Gene3D" id="3.90.70.10">
    <property type="entry name" value="Cysteine proteinases"/>
    <property type="match status" value="1"/>
</dbReference>
<dbReference type="PROSITE" id="PS50235">
    <property type="entry name" value="USP_3"/>
    <property type="match status" value="1"/>
</dbReference>
<feature type="compositionally biased region" description="Low complexity" evidence="3">
    <location>
        <begin position="584"/>
        <end position="600"/>
    </location>
</feature>
<dbReference type="Proteomes" id="UP000009183">
    <property type="component" value="Chromosome 14"/>
</dbReference>
<dbReference type="InterPro" id="IPR006865">
    <property type="entry name" value="DUF629"/>
</dbReference>
<evidence type="ECO:0000259" key="4">
    <source>
        <dbReference type="PROSITE" id="PS50235"/>
    </source>
</evidence>
<dbReference type="PANTHER" id="PTHR22975">
    <property type="entry name" value="UBIQUITIN SPECIFIC PROTEINASE"/>
    <property type="match status" value="1"/>
</dbReference>
<evidence type="ECO:0000313" key="5">
    <source>
        <dbReference type="EMBL" id="CCB58593.1"/>
    </source>
</evidence>